<feature type="domain" description="CggR N-terminal DNA binding" evidence="6">
    <location>
        <begin position="19"/>
        <end position="88"/>
    </location>
</feature>
<dbReference type="Pfam" id="PF04198">
    <property type="entry name" value="Sugar-bind"/>
    <property type="match status" value="1"/>
</dbReference>
<sequence>MHEILKLQQKIVPELMDLLEKRYDILRTIKYNQPIGRRILANKIGIGERVVRTEINFLKKQNLINISNPGMSVTKDGEEIIDKLKNFIREFKGLTDIEEFIRINLNIKKVIIVPGDIDEDSTVMNEIGRTAAKFIQSIILDGDIVAITGGTTMKTVVDNYSYSPRYQNTVVVPARGGMERNLQTEANTLAANFADKLGASYKLIHVPDNLSNEALSTIINEKSIKNAIDTIRKADIIIYGVGRADEMSKRRGLSEDEISHILGSGSVAEAFGYFFDKEGNVVYHTPSLGLKTEDIKKAKNIIAVAGSKLKAEAIVATQINGRGNILITDEGTAKEIVKILKGTK</sequence>
<keyword evidence="4" id="KW-0804">Transcription</keyword>
<dbReference type="AlphaFoldDB" id="Q97L54"/>
<keyword evidence="8" id="KW-1185">Reference proteome</keyword>
<dbReference type="PANTHER" id="PTHR34294">
    <property type="entry name" value="TRANSCRIPTIONAL REGULATOR-RELATED"/>
    <property type="match status" value="1"/>
</dbReference>
<dbReference type="GO" id="GO:0003677">
    <property type="term" value="F:DNA binding"/>
    <property type="evidence" value="ECO:0007669"/>
    <property type="project" value="UniProtKB-KW"/>
</dbReference>
<dbReference type="GeneID" id="44997219"/>
<gene>
    <name evidence="7" type="ordered locus">CA_C0708</name>
</gene>
<dbReference type="RefSeq" id="WP_010964027.1">
    <property type="nucleotide sequence ID" value="NC_003030.1"/>
</dbReference>
<dbReference type="STRING" id="272562.CA_C0708"/>
<dbReference type="GO" id="GO:0030246">
    <property type="term" value="F:carbohydrate binding"/>
    <property type="evidence" value="ECO:0007669"/>
    <property type="project" value="InterPro"/>
</dbReference>
<dbReference type="EMBL" id="AE001437">
    <property type="protein sequence ID" value="AAK78685.1"/>
    <property type="molecule type" value="Genomic_DNA"/>
</dbReference>
<dbReference type="Pfam" id="PF21715">
    <property type="entry name" value="CggR_N"/>
    <property type="match status" value="1"/>
</dbReference>
<dbReference type="Gene3D" id="3.40.50.1360">
    <property type="match status" value="1"/>
</dbReference>
<evidence type="ECO:0000313" key="7">
    <source>
        <dbReference type="EMBL" id="AAK78685.1"/>
    </source>
</evidence>
<dbReference type="InterPro" id="IPR036390">
    <property type="entry name" value="WH_DNA-bd_sf"/>
</dbReference>
<evidence type="ECO:0000256" key="3">
    <source>
        <dbReference type="ARBA" id="ARBA00023125"/>
    </source>
</evidence>
<dbReference type="OrthoDB" id="9793820at2"/>
<dbReference type="InterPro" id="IPR037171">
    <property type="entry name" value="NagB/RpiA_transferase-like"/>
</dbReference>
<keyword evidence="2" id="KW-0805">Transcription regulation</keyword>
<evidence type="ECO:0000256" key="4">
    <source>
        <dbReference type="ARBA" id="ARBA00023163"/>
    </source>
</evidence>
<comment type="similarity">
    <text evidence="1">Belongs to the SorC transcriptional regulatory family.</text>
</comment>
<accession>Q97L54</accession>
<dbReference type="InterPro" id="IPR036388">
    <property type="entry name" value="WH-like_DNA-bd_sf"/>
</dbReference>
<evidence type="ECO:0000259" key="6">
    <source>
        <dbReference type="Pfam" id="PF21715"/>
    </source>
</evidence>
<evidence type="ECO:0000313" key="8">
    <source>
        <dbReference type="Proteomes" id="UP000000814"/>
    </source>
</evidence>
<dbReference type="PANTHER" id="PTHR34294:SF5">
    <property type="entry name" value="CENTRAL GLYCOLYTIC GENES REGULATOR"/>
    <property type="match status" value="1"/>
</dbReference>
<proteinExistence type="inferred from homology"/>
<protein>
    <submittedName>
        <fullName evidence="7">Transcriptional regulator</fullName>
    </submittedName>
</protein>
<dbReference type="HOGENOM" id="CLU_054506_2_0_9"/>
<feature type="domain" description="Sugar-binding" evidence="5">
    <location>
        <begin position="90"/>
        <end position="337"/>
    </location>
</feature>
<dbReference type="InterPro" id="IPR051054">
    <property type="entry name" value="SorC_transcr_regulators"/>
</dbReference>
<dbReference type="eggNOG" id="COG2390">
    <property type="taxonomic scope" value="Bacteria"/>
</dbReference>
<dbReference type="KEGG" id="cac:CA_C0708"/>
<dbReference type="SUPFAM" id="SSF100950">
    <property type="entry name" value="NagB/RpiA/CoA transferase-like"/>
    <property type="match status" value="1"/>
</dbReference>
<evidence type="ECO:0000256" key="2">
    <source>
        <dbReference type="ARBA" id="ARBA00023015"/>
    </source>
</evidence>
<organism evidence="7 8">
    <name type="scientific">Clostridium acetobutylicum (strain ATCC 824 / DSM 792 / JCM 1419 / IAM 19013 / LMG 5710 / NBRC 13948 / NRRL B-527 / VKM B-1787 / 2291 / W)</name>
    <dbReference type="NCBI Taxonomy" id="272562"/>
    <lineage>
        <taxon>Bacteria</taxon>
        <taxon>Bacillati</taxon>
        <taxon>Bacillota</taxon>
        <taxon>Clostridia</taxon>
        <taxon>Eubacteriales</taxon>
        <taxon>Clostridiaceae</taxon>
        <taxon>Clostridium</taxon>
    </lineage>
</organism>
<dbReference type="InterPro" id="IPR007324">
    <property type="entry name" value="Sugar-bd_dom_put"/>
</dbReference>
<dbReference type="PATRIC" id="fig|272562.8.peg.911"/>
<dbReference type="Gene3D" id="1.10.10.10">
    <property type="entry name" value="Winged helix-like DNA-binding domain superfamily/Winged helix DNA-binding domain"/>
    <property type="match status" value="1"/>
</dbReference>
<dbReference type="PIR" id="B96987">
    <property type="entry name" value="B96987"/>
</dbReference>
<reference evidence="7 8" key="1">
    <citation type="journal article" date="2001" name="J. Bacteriol.">
        <title>Genome sequence and comparative analysis of the solvent-producing bacterium Clostridium acetobutylicum.</title>
        <authorList>
            <person name="Nolling J."/>
            <person name="Breton G."/>
            <person name="Omelchenko M.V."/>
            <person name="Makarova K.S."/>
            <person name="Zeng Q."/>
            <person name="Gibson R."/>
            <person name="Lee H.M."/>
            <person name="Dubois J."/>
            <person name="Qiu D."/>
            <person name="Hitti J."/>
            <person name="Wolf Y.I."/>
            <person name="Tatusov R.L."/>
            <person name="Sabathe F."/>
            <person name="Doucette-Stamm L."/>
            <person name="Soucaille P."/>
            <person name="Daly M.J."/>
            <person name="Bennett G.N."/>
            <person name="Koonin E.V."/>
            <person name="Smith D.R."/>
        </authorList>
    </citation>
    <scope>NUCLEOTIDE SEQUENCE [LARGE SCALE GENOMIC DNA]</scope>
    <source>
        <strain evidence="8">ATCC 824 / DSM 792 / JCM 1419 / LMG 5710 / VKM B-1787</strain>
    </source>
</reference>
<dbReference type="InterPro" id="IPR048715">
    <property type="entry name" value="CggR_N"/>
</dbReference>
<evidence type="ECO:0000259" key="5">
    <source>
        <dbReference type="Pfam" id="PF04198"/>
    </source>
</evidence>
<keyword evidence="3" id="KW-0238">DNA-binding</keyword>
<evidence type="ECO:0000256" key="1">
    <source>
        <dbReference type="ARBA" id="ARBA00010466"/>
    </source>
</evidence>
<dbReference type="Proteomes" id="UP000000814">
    <property type="component" value="Chromosome"/>
</dbReference>
<name>Q97L54_CLOAB</name>
<dbReference type="SUPFAM" id="SSF46785">
    <property type="entry name" value="Winged helix' DNA-binding domain"/>
    <property type="match status" value="1"/>
</dbReference>